<evidence type="ECO:0000256" key="3">
    <source>
        <dbReference type="ARBA" id="ARBA00023163"/>
    </source>
</evidence>
<dbReference type="Gene3D" id="3.40.50.1360">
    <property type="match status" value="1"/>
</dbReference>
<dbReference type="SUPFAM" id="SSF100950">
    <property type="entry name" value="NagB/RpiA/CoA transferase-like"/>
    <property type="match status" value="1"/>
</dbReference>
<dbReference type="PANTHER" id="PTHR30363:SF51">
    <property type="entry name" value="HTH-TYPE TRANSCRIPTIONAL REPRESSOR GLCR"/>
    <property type="match status" value="1"/>
</dbReference>
<dbReference type="PRINTS" id="PR00037">
    <property type="entry name" value="HTHLACR"/>
</dbReference>
<evidence type="ECO:0000256" key="2">
    <source>
        <dbReference type="ARBA" id="ARBA00023125"/>
    </source>
</evidence>
<dbReference type="InterPro" id="IPR037171">
    <property type="entry name" value="NagB/RpiA_transferase-like"/>
</dbReference>
<dbReference type="InterPro" id="IPR036390">
    <property type="entry name" value="WH_DNA-bd_sf"/>
</dbReference>
<dbReference type="GO" id="GO:0003677">
    <property type="term" value="F:DNA binding"/>
    <property type="evidence" value="ECO:0007669"/>
    <property type="project" value="UniProtKB-KW"/>
</dbReference>
<evidence type="ECO:0000313" key="6">
    <source>
        <dbReference type="Proteomes" id="UP001597458"/>
    </source>
</evidence>
<proteinExistence type="predicted"/>
<evidence type="ECO:0000313" key="5">
    <source>
        <dbReference type="EMBL" id="MFD2618538.1"/>
    </source>
</evidence>
<keyword evidence="2 5" id="KW-0238">DNA-binding</keyword>
<dbReference type="Pfam" id="PF08220">
    <property type="entry name" value="HTH_DeoR"/>
    <property type="match status" value="1"/>
</dbReference>
<keyword evidence="1" id="KW-0805">Transcription regulation</keyword>
<feature type="domain" description="HTH deoR-type" evidence="4">
    <location>
        <begin position="3"/>
        <end position="58"/>
    </location>
</feature>
<keyword evidence="3" id="KW-0804">Transcription</keyword>
<evidence type="ECO:0000256" key="1">
    <source>
        <dbReference type="ARBA" id="ARBA00023015"/>
    </source>
</evidence>
<dbReference type="Pfam" id="PF00455">
    <property type="entry name" value="DeoRC"/>
    <property type="match status" value="1"/>
</dbReference>
<dbReference type="SMART" id="SM01134">
    <property type="entry name" value="DeoRC"/>
    <property type="match status" value="1"/>
</dbReference>
<protein>
    <submittedName>
        <fullName evidence="5">DeoR/GlpR family DNA-binding transcription regulator</fullName>
    </submittedName>
</protein>
<organism evidence="5 6">
    <name type="scientific">Terrilactibacillus laevilacticus</name>
    <dbReference type="NCBI Taxonomy" id="1380157"/>
    <lineage>
        <taxon>Bacteria</taxon>
        <taxon>Bacillati</taxon>
        <taxon>Bacillota</taxon>
        <taxon>Bacilli</taxon>
        <taxon>Bacillales</taxon>
        <taxon>Bacillaceae</taxon>
        <taxon>Terrilactibacillus</taxon>
    </lineage>
</organism>
<comment type="caution">
    <text evidence="5">The sequence shown here is derived from an EMBL/GenBank/DDBJ whole genome shotgun (WGS) entry which is preliminary data.</text>
</comment>
<keyword evidence="6" id="KW-1185">Reference proteome</keyword>
<dbReference type="Proteomes" id="UP001597458">
    <property type="component" value="Unassembled WGS sequence"/>
</dbReference>
<reference evidence="6" key="1">
    <citation type="journal article" date="2019" name="Int. J. Syst. Evol. Microbiol.">
        <title>The Global Catalogue of Microorganisms (GCM) 10K type strain sequencing project: providing services to taxonomists for standard genome sequencing and annotation.</title>
        <authorList>
            <consortium name="The Broad Institute Genomics Platform"/>
            <consortium name="The Broad Institute Genome Sequencing Center for Infectious Disease"/>
            <person name="Wu L."/>
            <person name="Ma J."/>
        </authorList>
    </citation>
    <scope>NUCLEOTIDE SEQUENCE [LARGE SCALE GENOMIC DNA]</scope>
    <source>
        <strain evidence="6">TISTR 2241</strain>
    </source>
</reference>
<name>A0ABW5PUJ9_9BACI</name>
<dbReference type="InterPro" id="IPR050313">
    <property type="entry name" value="Carb_Metab_HTH_regulators"/>
</dbReference>
<dbReference type="InterPro" id="IPR018356">
    <property type="entry name" value="Tscrpt_reg_HTH_DeoR_CS"/>
</dbReference>
<dbReference type="PROSITE" id="PS51000">
    <property type="entry name" value="HTH_DEOR_2"/>
    <property type="match status" value="1"/>
</dbReference>
<dbReference type="EMBL" id="JBHUMR010000019">
    <property type="protein sequence ID" value="MFD2618538.1"/>
    <property type="molecule type" value="Genomic_DNA"/>
</dbReference>
<dbReference type="SUPFAM" id="SSF46785">
    <property type="entry name" value="Winged helix' DNA-binding domain"/>
    <property type="match status" value="1"/>
</dbReference>
<accession>A0ABW5PUJ9</accession>
<dbReference type="InterPro" id="IPR036388">
    <property type="entry name" value="WH-like_DNA-bd_sf"/>
</dbReference>
<dbReference type="RefSeq" id="WP_141191870.1">
    <property type="nucleotide sequence ID" value="NZ_JBHUMR010000019.1"/>
</dbReference>
<dbReference type="InterPro" id="IPR014036">
    <property type="entry name" value="DeoR-like_C"/>
</dbReference>
<dbReference type="PROSITE" id="PS00894">
    <property type="entry name" value="HTH_DEOR_1"/>
    <property type="match status" value="1"/>
</dbReference>
<evidence type="ECO:0000259" key="4">
    <source>
        <dbReference type="PROSITE" id="PS51000"/>
    </source>
</evidence>
<dbReference type="SMART" id="SM00420">
    <property type="entry name" value="HTH_DEOR"/>
    <property type="match status" value="1"/>
</dbReference>
<dbReference type="InterPro" id="IPR001034">
    <property type="entry name" value="DeoR_HTH"/>
</dbReference>
<dbReference type="PANTHER" id="PTHR30363">
    <property type="entry name" value="HTH-TYPE TRANSCRIPTIONAL REGULATOR SRLR-RELATED"/>
    <property type="match status" value="1"/>
</dbReference>
<sequence length="251" mass="28896">MYQEERLLKILEQLNEQQSMSVSEICNRFQVSRDTARRDIVKLVEQGAVIRTHGGVSLPKLKETLLAYRERVNAYSEEKMRIGAKAQTLIKENEKYYFDVSTTVSYLAEQLKKNVDVFTHSLDIAGILSNQADISLFLFGGQLNVNNRFFFDMESIHQVLNMHFDCAFLGAAAIMGDGIYFEDKDDAYIKNTVVKRTSRNIVLADSKKFSLSSYYKGIDWQDIDVIITDKLPPQSFVKIFQDYRIELLLTD</sequence>
<gene>
    <name evidence="5" type="ORF">ACFSTF_14640</name>
</gene>
<dbReference type="Gene3D" id="1.10.10.10">
    <property type="entry name" value="Winged helix-like DNA-binding domain superfamily/Winged helix DNA-binding domain"/>
    <property type="match status" value="1"/>
</dbReference>